<accession>A0AAW6UAW9</accession>
<comment type="caution">
    <text evidence="3">The sequence shown here is derived from an EMBL/GenBank/DDBJ whole genome shotgun (WGS) entry which is preliminary data.</text>
</comment>
<dbReference type="AlphaFoldDB" id="A0AAW6UAW9"/>
<dbReference type="RefSeq" id="WP_282838531.1">
    <property type="nucleotide sequence ID" value="NZ_JASCXW010000001.1"/>
</dbReference>
<dbReference type="PANTHER" id="PTHR46889">
    <property type="entry name" value="TRANSPOSASE INSF FOR INSERTION SEQUENCE IS3B-RELATED"/>
    <property type="match status" value="1"/>
</dbReference>
<dbReference type="InterPro" id="IPR012337">
    <property type="entry name" value="RNaseH-like_sf"/>
</dbReference>
<dbReference type="InterPro" id="IPR036397">
    <property type="entry name" value="RNaseH_sf"/>
</dbReference>
<protein>
    <submittedName>
        <fullName evidence="3">IS3 family transposase</fullName>
    </submittedName>
</protein>
<dbReference type="Gene3D" id="3.30.420.10">
    <property type="entry name" value="Ribonuclease H-like superfamily/Ribonuclease H"/>
    <property type="match status" value="1"/>
</dbReference>
<gene>
    <name evidence="3" type="ORF">QJ521_00855</name>
</gene>
<evidence type="ECO:0000256" key="1">
    <source>
        <dbReference type="ARBA" id="ARBA00002286"/>
    </source>
</evidence>
<comment type="function">
    <text evidence="1">Involved in the transposition of the insertion sequence.</text>
</comment>
<proteinExistence type="predicted"/>
<dbReference type="Pfam" id="PF13333">
    <property type="entry name" value="rve_2"/>
    <property type="match status" value="1"/>
</dbReference>
<feature type="domain" description="Integrase catalytic" evidence="2">
    <location>
        <begin position="135"/>
        <end position="297"/>
    </location>
</feature>
<dbReference type="Pfam" id="PF13276">
    <property type="entry name" value="HTH_21"/>
    <property type="match status" value="1"/>
</dbReference>
<evidence type="ECO:0000313" key="3">
    <source>
        <dbReference type="EMBL" id="MDI6452098.1"/>
    </source>
</evidence>
<dbReference type="NCBIfam" id="NF033516">
    <property type="entry name" value="transpos_IS3"/>
    <property type="match status" value="1"/>
</dbReference>
<name>A0AAW6UAW9_9MOLU</name>
<dbReference type="EMBL" id="JASCXW010000001">
    <property type="protein sequence ID" value="MDI6452098.1"/>
    <property type="molecule type" value="Genomic_DNA"/>
</dbReference>
<dbReference type="GO" id="GO:0015074">
    <property type="term" value="P:DNA integration"/>
    <property type="evidence" value="ECO:0007669"/>
    <property type="project" value="InterPro"/>
</dbReference>
<dbReference type="PANTHER" id="PTHR46889:SF5">
    <property type="entry name" value="INTEGRASE PROTEIN"/>
    <property type="match status" value="1"/>
</dbReference>
<evidence type="ECO:0000313" key="4">
    <source>
        <dbReference type="Proteomes" id="UP001431532"/>
    </source>
</evidence>
<dbReference type="GO" id="GO:0003676">
    <property type="term" value="F:nucleic acid binding"/>
    <property type="evidence" value="ECO:0007669"/>
    <property type="project" value="InterPro"/>
</dbReference>
<keyword evidence="4" id="KW-1185">Reference proteome</keyword>
<dbReference type="InterPro" id="IPR050900">
    <property type="entry name" value="Transposase_IS3/IS150/IS904"/>
</dbReference>
<dbReference type="InterPro" id="IPR001584">
    <property type="entry name" value="Integrase_cat-core"/>
</dbReference>
<dbReference type="SUPFAM" id="SSF53098">
    <property type="entry name" value="Ribonuclease H-like"/>
    <property type="match status" value="1"/>
</dbReference>
<dbReference type="InterPro" id="IPR048020">
    <property type="entry name" value="Transpos_IS3"/>
</dbReference>
<dbReference type="InterPro" id="IPR025948">
    <property type="entry name" value="HTH-like_dom"/>
</dbReference>
<reference evidence="3" key="1">
    <citation type="submission" date="2023-05" db="EMBL/GenBank/DDBJ databases">
        <title>Mariniplasma microaerophilum sp. nov., a novel anaerobic mollicute isolated from terrestrial mud volcano, Taman Peninsula, Russia.</title>
        <authorList>
            <person name="Khomyakova M.A."/>
            <person name="Merkel A.Y."/>
            <person name="Slobodkin A.I."/>
        </authorList>
    </citation>
    <scope>NUCLEOTIDE SEQUENCE</scope>
    <source>
        <strain evidence="3">M4Ah</strain>
    </source>
</reference>
<evidence type="ECO:0000259" key="2">
    <source>
        <dbReference type="PROSITE" id="PS50994"/>
    </source>
</evidence>
<dbReference type="PROSITE" id="PS50994">
    <property type="entry name" value="INTEGRASE"/>
    <property type="match status" value="1"/>
</dbReference>
<organism evidence="3 4">
    <name type="scientific">Peloplasma aerotolerans</name>
    <dbReference type="NCBI Taxonomy" id="3044389"/>
    <lineage>
        <taxon>Bacteria</taxon>
        <taxon>Bacillati</taxon>
        <taxon>Mycoplasmatota</taxon>
        <taxon>Mollicutes</taxon>
        <taxon>Acholeplasmatales</taxon>
        <taxon>Acholeplasmataceae</taxon>
        <taxon>Peloplasma</taxon>
    </lineage>
</organism>
<dbReference type="Proteomes" id="UP001431532">
    <property type="component" value="Unassembled WGS sequence"/>
</dbReference>
<dbReference type="Pfam" id="PF00665">
    <property type="entry name" value="rve"/>
    <property type="match status" value="1"/>
</dbReference>
<sequence>MYKKTYRLSSKTGTNKQKYQVVKELRRKYALKDLLEISGLPRSVYYYYEHHKETDKYHDIKILISEIFEASNRTYGYRRIKLALQNFYQIKIAYKTVVKLMKELHIVCKVRKKRYRYISQISNKITPNLLKRDFKKDDPNIAWVTDVSEFRFNRKRLYLSVIQDLYNGEVKGYQISRSQNQDLILRTLKKAINSNEDLSKLLIHSDQGILYQSPKYRNYLKKSSFVQSMSAKGNAYDNAVVESFFGTLKCETIYLQKVKSLADLIRTIDEYIYWYNHERIKLTLGGYSPIQYRLMNQ</sequence>